<evidence type="ECO:0000313" key="6">
    <source>
        <dbReference type="Proteomes" id="UP000277580"/>
    </source>
</evidence>
<reference evidence="5 6" key="1">
    <citation type="journal article" date="2018" name="Nat. Ecol. Evol.">
        <title>Pezizomycetes genomes reveal the molecular basis of ectomycorrhizal truffle lifestyle.</title>
        <authorList>
            <person name="Murat C."/>
            <person name="Payen T."/>
            <person name="Noel B."/>
            <person name="Kuo A."/>
            <person name="Morin E."/>
            <person name="Chen J."/>
            <person name="Kohler A."/>
            <person name="Krizsan K."/>
            <person name="Balestrini R."/>
            <person name="Da Silva C."/>
            <person name="Montanini B."/>
            <person name="Hainaut M."/>
            <person name="Levati E."/>
            <person name="Barry K.W."/>
            <person name="Belfiori B."/>
            <person name="Cichocki N."/>
            <person name="Clum A."/>
            <person name="Dockter R.B."/>
            <person name="Fauchery L."/>
            <person name="Guy J."/>
            <person name="Iotti M."/>
            <person name="Le Tacon F."/>
            <person name="Lindquist E.A."/>
            <person name="Lipzen A."/>
            <person name="Malagnac F."/>
            <person name="Mello A."/>
            <person name="Molinier V."/>
            <person name="Miyauchi S."/>
            <person name="Poulain J."/>
            <person name="Riccioni C."/>
            <person name="Rubini A."/>
            <person name="Sitrit Y."/>
            <person name="Splivallo R."/>
            <person name="Traeger S."/>
            <person name="Wang M."/>
            <person name="Zifcakova L."/>
            <person name="Wipf D."/>
            <person name="Zambonelli A."/>
            <person name="Paolocci F."/>
            <person name="Nowrousian M."/>
            <person name="Ottonello S."/>
            <person name="Baldrian P."/>
            <person name="Spatafora J.W."/>
            <person name="Henrissat B."/>
            <person name="Nagy L.G."/>
            <person name="Aury J.M."/>
            <person name="Wincker P."/>
            <person name="Grigoriev I.V."/>
            <person name="Bonfante P."/>
            <person name="Martin F.M."/>
        </authorList>
    </citation>
    <scope>NUCLEOTIDE SEQUENCE [LARGE SCALE GENOMIC DNA]</scope>
    <source>
        <strain evidence="5 6">CCBAS932</strain>
    </source>
</reference>
<name>A0A3N4KJ31_9PEZI</name>
<proteinExistence type="predicted"/>
<dbReference type="EMBL" id="ML119142">
    <property type="protein sequence ID" value="RPB10576.1"/>
    <property type="molecule type" value="Genomic_DNA"/>
</dbReference>
<keyword evidence="1" id="KW-0677">Repeat</keyword>
<evidence type="ECO:0000256" key="2">
    <source>
        <dbReference type="ARBA" id="ARBA00022884"/>
    </source>
</evidence>
<dbReference type="SUPFAM" id="SSF54928">
    <property type="entry name" value="RNA-binding domain, RBD"/>
    <property type="match status" value="1"/>
</dbReference>
<dbReference type="Proteomes" id="UP000277580">
    <property type="component" value="Unassembled WGS sequence"/>
</dbReference>
<gene>
    <name evidence="5" type="ORF">P167DRAFT_490826</name>
</gene>
<keyword evidence="6" id="KW-1185">Reference proteome</keyword>
<dbReference type="OrthoDB" id="271725at2759"/>
<dbReference type="InterPro" id="IPR000504">
    <property type="entry name" value="RRM_dom"/>
</dbReference>
<evidence type="ECO:0000259" key="4">
    <source>
        <dbReference type="PROSITE" id="PS50102"/>
    </source>
</evidence>
<dbReference type="Pfam" id="PF00076">
    <property type="entry name" value="RRM_1"/>
    <property type="match status" value="1"/>
</dbReference>
<sequence>MDTEHGTCKGYGFARYESIGQAEDCIRGLVSLKYEAGFARESFNARLKTLADPNSTNIYVSNLPRSMNEKDMQDIFEGYIVVSNRILRDTAGNSRGVGFARFEDRNICDEIIKVFHGKLVGEEQLPLQVRYADTSAQKRLKATTTKKRQYRSNEYNNSVVNAACYMPPNDSVHHPPVQYRNRVWHRHNSMISNYDAGVTLERDAHEYDENDENYANENVKLETVHENGDDVSSSDDGSDLTTVPSPLELIAKCSSGSFSDPGESYGGLESV</sequence>
<evidence type="ECO:0000256" key="3">
    <source>
        <dbReference type="PROSITE-ProRule" id="PRU00176"/>
    </source>
</evidence>
<dbReference type="InterPro" id="IPR012677">
    <property type="entry name" value="Nucleotide-bd_a/b_plait_sf"/>
</dbReference>
<evidence type="ECO:0000313" key="5">
    <source>
        <dbReference type="EMBL" id="RPB10576.1"/>
    </source>
</evidence>
<keyword evidence="2 3" id="KW-0694">RNA-binding</keyword>
<dbReference type="PROSITE" id="PS50102">
    <property type="entry name" value="RRM"/>
    <property type="match status" value="1"/>
</dbReference>
<dbReference type="PANTHER" id="PTHR24012">
    <property type="entry name" value="RNA BINDING PROTEIN"/>
    <property type="match status" value="1"/>
</dbReference>
<feature type="domain" description="RRM" evidence="4">
    <location>
        <begin position="56"/>
        <end position="134"/>
    </location>
</feature>
<dbReference type="Gene3D" id="3.30.70.330">
    <property type="match status" value="1"/>
</dbReference>
<organism evidence="5 6">
    <name type="scientific">Morchella conica CCBAS932</name>
    <dbReference type="NCBI Taxonomy" id="1392247"/>
    <lineage>
        <taxon>Eukaryota</taxon>
        <taxon>Fungi</taxon>
        <taxon>Dikarya</taxon>
        <taxon>Ascomycota</taxon>
        <taxon>Pezizomycotina</taxon>
        <taxon>Pezizomycetes</taxon>
        <taxon>Pezizales</taxon>
        <taxon>Morchellaceae</taxon>
        <taxon>Morchella</taxon>
    </lineage>
</organism>
<dbReference type="InParanoid" id="A0A3N4KJ31"/>
<protein>
    <recommendedName>
        <fullName evidence="4">RRM domain-containing protein</fullName>
    </recommendedName>
</protein>
<dbReference type="FunFam" id="3.30.70.330:FF:000468">
    <property type="entry name" value="Related to single-stranded DNA-binding protein MSSP-1"/>
    <property type="match status" value="1"/>
</dbReference>
<accession>A0A3N4KJ31</accession>
<dbReference type="SMART" id="SM00360">
    <property type="entry name" value="RRM"/>
    <property type="match status" value="1"/>
</dbReference>
<evidence type="ECO:0000256" key="1">
    <source>
        <dbReference type="ARBA" id="ARBA00022737"/>
    </source>
</evidence>
<dbReference type="GO" id="GO:0003723">
    <property type="term" value="F:RNA binding"/>
    <property type="evidence" value="ECO:0007669"/>
    <property type="project" value="UniProtKB-UniRule"/>
</dbReference>
<dbReference type="InterPro" id="IPR035979">
    <property type="entry name" value="RBD_domain_sf"/>
</dbReference>
<dbReference type="AlphaFoldDB" id="A0A3N4KJ31"/>